<dbReference type="EMBL" id="JAHESF010000015">
    <property type="protein sequence ID" value="MBT1698523.1"/>
    <property type="molecule type" value="Genomic_DNA"/>
</dbReference>
<organism evidence="2 3">
    <name type="scientific">Chryseosolibacter histidini</name>
    <dbReference type="NCBI Taxonomy" id="2782349"/>
    <lineage>
        <taxon>Bacteria</taxon>
        <taxon>Pseudomonadati</taxon>
        <taxon>Bacteroidota</taxon>
        <taxon>Cytophagia</taxon>
        <taxon>Cytophagales</taxon>
        <taxon>Chryseotaleaceae</taxon>
        <taxon>Chryseosolibacter</taxon>
    </lineage>
</organism>
<accession>A0AAP2DLE6</accession>
<reference evidence="2 3" key="1">
    <citation type="submission" date="2021-05" db="EMBL/GenBank/DDBJ databases">
        <title>A Polyphasic approach of four new species of the genus Ohtaekwangia: Ohtaekwangia histidinii sp. nov., Ohtaekwangia cretensis sp. nov., Ohtaekwangia indiensis sp. nov., Ohtaekwangia reichenbachii sp. nov. from diverse environment.</title>
        <authorList>
            <person name="Octaviana S."/>
        </authorList>
    </citation>
    <scope>NUCLEOTIDE SEQUENCE [LARGE SCALE GENOMIC DNA]</scope>
    <source>
        <strain evidence="2 3">PWU4</strain>
    </source>
</reference>
<dbReference type="AlphaFoldDB" id="A0AAP2DLE6"/>
<keyword evidence="3" id="KW-1185">Reference proteome</keyword>
<feature type="signal peptide" evidence="1">
    <location>
        <begin position="1"/>
        <end position="21"/>
    </location>
</feature>
<dbReference type="PROSITE" id="PS51257">
    <property type="entry name" value="PROKAR_LIPOPROTEIN"/>
    <property type="match status" value="1"/>
</dbReference>
<gene>
    <name evidence="2" type="ORF">KK083_16650</name>
</gene>
<evidence type="ECO:0000313" key="3">
    <source>
        <dbReference type="Proteomes" id="UP001319200"/>
    </source>
</evidence>
<sequence>MKKIFSYTFFAVLLSCITACDSDFDELNTSKVNVTSIDPVFQLNHAIINSSFGSGSGGGSALIYDMGIVQQIITPNSGVVAGANYNQDNREATQTMWQGYYRNVIRNTRDVIHATQSLPGRTNLMHMARILQAYGFVVLTDTYGDIPYSQGGLGYIDRVLFPIYDSQEDIYKDIIKELTEATAALDASAPTESAEVLYGGNIAQWKKFGYSLLLRVGMRLSKVDPTRAAQIALSAYQGGVITSNADNVLVRHTDNFVNNVGNTLNATEASNFYLTAPFVNHLKNTSDPRLGAIAVRYMGAKSGPEQVFNPSLATYNGNIDPAVQVGMPLGYTNSTIVPVATSLGLASFYEFSQVDRTRMVKRTAPMFLVTAAQTLLLLAEARQRGWITAGTADEYFSNGIRAHMEQLASYDSRSAVPTAAIDTYVANNPLSPGTAFEQINTQYWIASFLNGPEAFANFRRSGFPQLTPNPFPGKGITGDFIRRLTYPNSEISVNTTNVNVAIARMGPDNLDTRVWWDKP</sequence>
<keyword evidence="2" id="KW-0449">Lipoprotein</keyword>
<comment type="caution">
    <text evidence="2">The sequence shown here is derived from an EMBL/GenBank/DDBJ whole genome shotgun (WGS) entry which is preliminary data.</text>
</comment>
<name>A0AAP2DLE6_9BACT</name>
<evidence type="ECO:0000313" key="2">
    <source>
        <dbReference type="EMBL" id="MBT1698523.1"/>
    </source>
</evidence>
<dbReference type="InterPro" id="IPR011990">
    <property type="entry name" value="TPR-like_helical_dom_sf"/>
</dbReference>
<proteinExistence type="predicted"/>
<evidence type="ECO:0000256" key="1">
    <source>
        <dbReference type="SAM" id="SignalP"/>
    </source>
</evidence>
<keyword evidence="1" id="KW-0732">Signal</keyword>
<feature type="chain" id="PRO_5042988489" evidence="1">
    <location>
        <begin position="22"/>
        <end position="519"/>
    </location>
</feature>
<dbReference type="Proteomes" id="UP001319200">
    <property type="component" value="Unassembled WGS sequence"/>
</dbReference>
<protein>
    <submittedName>
        <fullName evidence="2">SusD/RagB family nutrient-binding outer membrane lipoprotein</fullName>
    </submittedName>
</protein>
<dbReference type="SUPFAM" id="SSF48452">
    <property type="entry name" value="TPR-like"/>
    <property type="match status" value="1"/>
</dbReference>
<dbReference type="Pfam" id="PF12771">
    <property type="entry name" value="SusD-like_2"/>
    <property type="match status" value="1"/>
</dbReference>
<dbReference type="InterPro" id="IPR041662">
    <property type="entry name" value="SusD-like_2"/>
</dbReference>
<dbReference type="RefSeq" id="WP_254164786.1">
    <property type="nucleotide sequence ID" value="NZ_JAHESF010000015.1"/>
</dbReference>
<dbReference type="Gene3D" id="1.25.40.390">
    <property type="match status" value="1"/>
</dbReference>